<sequence length="109" mass="11536">MNRRALLASVAGSGLGFTAGCLGWLPVVDSSECGTVELAHAAYERSQERLDLLVVAADDSSIPSSCSDDLAQAGYRVEATVDGLLRRVSVTEHHVFGDTYSTTLSGFEQ</sequence>
<dbReference type="AlphaFoldDB" id="A0A5P9NZN6"/>
<organism evidence="1 2">
    <name type="scientific">Natronorubrum aibiense</name>
    <dbReference type="NCBI Taxonomy" id="348826"/>
    <lineage>
        <taxon>Archaea</taxon>
        <taxon>Methanobacteriati</taxon>
        <taxon>Methanobacteriota</taxon>
        <taxon>Stenosarchaea group</taxon>
        <taxon>Halobacteria</taxon>
        <taxon>Halobacteriales</taxon>
        <taxon>Natrialbaceae</taxon>
        <taxon>Natronorubrum</taxon>
    </lineage>
</organism>
<reference evidence="1 2" key="1">
    <citation type="journal article" date="2007" name="Int. J. Syst. Evol. Microbiol.">
        <title>Natronorubrum sulfidifaciens sp. nov., an extremely haloalkaliphilic archaeon isolated from Aiding salt lake in Xin-Jiang, China.</title>
        <authorList>
            <person name="Cui H.L."/>
            <person name="Tohty D."/>
            <person name="Liu H.C."/>
            <person name="Liu S.J."/>
            <person name="Oren A."/>
            <person name="Zhou P.J."/>
        </authorList>
    </citation>
    <scope>NUCLEOTIDE SEQUENCE [LARGE SCALE GENOMIC DNA]</scope>
    <source>
        <strain evidence="1 2">7-3</strain>
    </source>
</reference>
<gene>
    <name evidence="1" type="ORF">GCU68_00045</name>
</gene>
<keyword evidence="2" id="KW-1185">Reference proteome</keyword>
<evidence type="ECO:0000313" key="2">
    <source>
        <dbReference type="Proteomes" id="UP000326170"/>
    </source>
</evidence>
<evidence type="ECO:0000313" key="1">
    <source>
        <dbReference type="EMBL" id="QFU81060.1"/>
    </source>
</evidence>
<dbReference type="OrthoDB" id="326849at2157"/>
<accession>A0A5P9NZN6</accession>
<name>A0A5P9NZN6_9EURY</name>
<dbReference type="GeneID" id="42299393"/>
<dbReference type="EMBL" id="CP045488">
    <property type="protein sequence ID" value="QFU81060.1"/>
    <property type="molecule type" value="Genomic_DNA"/>
</dbReference>
<proteinExistence type="predicted"/>
<dbReference type="RefSeq" id="WP_152938449.1">
    <property type="nucleotide sequence ID" value="NZ_CP045488.1"/>
</dbReference>
<protein>
    <submittedName>
        <fullName evidence="1">Uncharacterized protein</fullName>
    </submittedName>
</protein>
<dbReference type="Proteomes" id="UP000326170">
    <property type="component" value="Chromosome"/>
</dbReference>
<dbReference type="PROSITE" id="PS51257">
    <property type="entry name" value="PROKAR_LIPOPROTEIN"/>
    <property type="match status" value="1"/>
</dbReference>
<dbReference type="KEGG" id="nas:GCU68_00045"/>